<dbReference type="RefSeq" id="WP_282877412.1">
    <property type="nucleotide sequence ID" value="NZ_CP133164.1"/>
</dbReference>
<dbReference type="EMBL" id="CP133164">
    <property type="protein sequence ID" value="WMN16114.1"/>
    <property type="molecule type" value="Genomic_DNA"/>
</dbReference>
<keyword evidence="2" id="KW-1185">Reference proteome</keyword>
<accession>A0ABY9NC85</accession>
<gene>
    <name evidence="1" type="ORF">QL104_22550</name>
</gene>
<dbReference type="GO" id="GO:0051213">
    <property type="term" value="F:dioxygenase activity"/>
    <property type="evidence" value="ECO:0007669"/>
    <property type="project" value="UniProtKB-KW"/>
</dbReference>
<dbReference type="Pfam" id="PF03079">
    <property type="entry name" value="ARD"/>
    <property type="match status" value="1"/>
</dbReference>
<reference evidence="1 2" key="1">
    <citation type="journal article" date="2023" name="Access Microbiol">
        <title>The genome of a steinernematid-associated Pseudomonas piscis bacterium encodes the biosynthesis of insect toxins.</title>
        <authorList>
            <person name="Awori R.M."/>
            <person name="Hendre P."/>
            <person name="Amugune N.O."/>
        </authorList>
    </citation>
    <scope>NUCLEOTIDE SEQUENCE [LARGE SCALE GENOMIC DNA]</scope>
    <source>
        <strain evidence="1 2">75</strain>
    </source>
</reference>
<dbReference type="InterPro" id="IPR004313">
    <property type="entry name" value="ARD"/>
</dbReference>
<dbReference type="InterPro" id="IPR014710">
    <property type="entry name" value="RmlC-like_jellyroll"/>
</dbReference>
<evidence type="ECO:0000313" key="2">
    <source>
        <dbReference type="Proteomes" id="UP001237292"/>
    </source>
</evidence>
<dbReference type="Gene3D" id="2.60.120.10">
    <property type="entry name" value="Jelly Rolls"/>
    <property type="match status" value="1"/>
</dbReference>
<keyword evidence="1" id="KW-0560">Oxidoreductase</keyword>
<evidence type="ECO:0000313" key="1">
    <source>
        <dbReference type="EMBL" id="WMN16114.1"/>
    </source>
</evidence>
<dbReference type="InterPro" id="IPR011051">
    <property type="entry name" value="RmlC_Cupin_sf"/>
</dbReference>
<sequence>MSSLSVYHVSSPDLPNKVLTHFEDIAATLAEQGIAIERWPHATRIEPGASQEQVLAACQAQLDPLMSQRGHTSLEVLSRKGSYADIDGSLPEEQRLDDDAALLLLAGRGLLYLHIDDYVYGLVCERHELVSLPAGTAHWFDMGEQPELVAIRLFGGKTATQAAKITGDAIASVFPRLDD</sequence>
<proteinExistence type="predicted"/>
<protein>
    <submittedName>
        <fullName evidence="1">Acireductone dioxygenase</fullName>
    </submittedName>
</protein>
<dbReference type="Proteomes" id="UP001237292">
    <property type="component" value="Chromosome"/>
</dbReference>
<dbReference type="SUPFAM" id="SSF51182">
    <property type="entry name" value="RmlC-like cupins"/>
    <property type="match status" value="1"/>
</dbReference>
<name>A0ABY9NC85_9PSED</name>
<organism evidence="1 2">
    <name type="scientific">Pseudomonas piscis</name>
    <dbReference type="NCBI Taxonomy" id="2614538"/>
    <lineage>
        <taxon>Bacteria</taxon>
        <taxon>Pseudomonadati</taxon>
        <taxon>Pseudomonadota</taxon>
        <taxon>Gammaproteobacteria</taxon>
        <taxon>Pseudomonadales</taxon>
        <taxon>Pseudomonadaceae</taxon>
        <taxon>Pseudomonas</taxon>
    </lineage>
</organism>
<keyword evidence="1" id="KW-0223">Dioxygenase</keyword>